<dbReference type="EMBL" id="CAMPGE010007702">
    <property type="protein sequence ID" value="CAI2366614.1"/>
    <property type="molecule type" value="Genomic_DNA"/>
</dbReference>
<feature type="region of interest" description="Disordered" evidence="1">
    <location>
        <begin position="326"/>
        <end position="353"/>
    </location>
</feature>
<evidence type="ECO:0000256" key="1">
    <source>
        <dbReference type="SAM" id="MobiDB-lite"/>
    </source>
</evidence>
<name>A0AAD1UD52_EUPCR</name>
<keyword evidence="3" id="KW-1185">Reference proteome</keyword>
<gene>
    <name evidence="2" type="ORF">ECRASSUSDP1_LOCUS7887</name>
</gene>
<evidence type="ECO:0000313" key="2">
    <source>
        <dbReference type="EMBL" id="CAI2366614.1"/>
    </source>
</evidence>
<feature type="region of interest" description="Disordered" evidence="1">
    <location>
        <begin position="192"/>
        <end position="222"/>
    </location>
</feature>
<sequence>MSRRNTSIQGKRLRHVLRENTQTARNNKRNLIDSHRNYYDEFSSAQRQRGKYDYTSNRIFNNSITLKNYDSDEKDSKKKSINYMNYSKIDHDIITNKPVDTTYSSFRERLLKYEPQKYEDTTKPRFYKRKPCPVNILKNINYVSNLSKLNSLKKEIKIRNSTSMSNTRKNDDLRAGGKYLFFKRKNSHLSRRFNEVNSSHQKLKDKLNQSRKSNSRAQSDMKCLDSYSMNSAKKSNTSSVLKRLKRNATAESTVKKNKYESIPQNDTKVNNNHQNMNPEEIEQLFHHLKQKLSDNHQGDDLDKLIKRLELLKKFILQSNSTILETLKSNPPSNFTPSKSPKDPCHPSSLLTSLTDHLKNPPDYIDHPLSTLSSLLDAWLGLPAQKPEERKEETGDRCEGEKKAPESVDEKKKQKIRILSRKLELEQELKREKQLRRKNEIILNQIKESLLKAGESIKKQ</sequence>
<proteinExistence type="predicted"/>
<evidence type="ECO:0000313" key="3">
    <source>
        <dbReference type="Proteomes" id="UP001295684"/>
    </source>
</evidence>
<feature type="compositionally biased region" description="Polar residues" evidence="1">
    <location>
        <begin position="326"/>
        <end position="338"/>
    </location>
</feature>
<comment type="caution">
    <text evidence="2">The sequence shown here is derived from an EMBL/GenBank/DDBJ whole genome shotgun (WGS) entry which is preliminary data.</text>
</comment>
<feature type="region of interest" description="Disordered" evidence="1">
    <location>
        <begin position="385"/>
        <end position="412"/>
    </location>
</feature>
<organism evidence="2 3">
    <name type="scientific">Euplotes crassus</name>
    <dbReference type="NCBI Taxonomy" id="5936"/>
    <lineage>
        <taxon>Eukaryota</taxon>
        <taxon>Sar</taxon>
        <taxon>Alveolata</taxon>
        <taxon>Ciliophora</taxon>
        <taxon>Intramacronucleata</taxon>
        <taxon>Spirotrichea</taxon>
        <taxon>Hypotrichia</taxon>
        <taxon>Euplotida</taxon>
        <taxon>Euplotidae</taxon>
        <taxon>Moneuplotes</taxon>
    </lineage>
</organism>
<dbReference type="AlphaFoldDB" id="A0AAD1UD52"/>
<dbReference type="Proteomes" id="UP001295684">
    <property type="component" value="Unassembled WGS sequence"/>
</dbReference>
<feature type="compositionally biased region" description="Basic and acidic residues" evidence="1">
    <location>
        <begin position="385"/>
        <end position="411"/>
    </location>
</feature>
<protein>
    <submittedName>
        <fullName evidence="2">Uncharacterized protein</fullName>
    </submittedName>
</protein>
<reference evidence="2" key="1">
    <citation type="submission" date="2023-07" db="EMBL/GenBank/DDBJ databases">
        <authorList>
            <consortium name="AG Swart"/>
            <person name="Singh M."/>
            <person name="Singh A."/>
            <person name="Seah K."/>
            <person name="Emmerich C."/>
        </authorList>
    </citation>
    <scope>NUCLEOTIDE SEQUENCE</scope>
    <source>
        <strain evidence="2">DP1</strain>
    </source>
</reference>
<accession>A0AAD1UD52</accession>